<organism evidence="7 8">
    <name type="scientific">Acinetobacter baumannii</name>
    <dbReference type="NCBI Taxonomy" id="470"/>
    <lineage>
        <taxon>Bacteria</taxon>
        <taxon>Pseudomonadati</taxon>
        <taxon>Pseudomonadota</taxon>
        <taxon>Gammaproteobacteria</taxon>
        <taxon>Moraxellales</taxon>
        <taxon>Moraxellaceae</taxon>
        <taxon>Acinetobacter</taxon>
        <taxon>Acinetobacter calcoaceticus/baumannii complex</taxon>
    </lineage>
</organism>
<dbReference type="InterPro" id="IPR003029">
    <property type="entry name" value="S1_domain"/>
</dbReference>
<dbReference type="GO" id="GO:0046872">
    <property type="term" value="F:metal ion binding"/>
    <property type="evidence" value="ECO:0007669"/>
    <property type="project" value="UniProtKB-KW"/>
</dbReference>
<evidence type="ECO:0000256" key="4">
    <source>
        <dbReference type="ARBA" id="ARBA00022842"/>
    </source>
</evidence>
<dbReference type="InterPro" id="IPR019307">
    <property type="entry name" value="RNA-bd_AU-1/RNase_E/G"/>
</dbReference>
<accession>A0A3R9S4S8</accession>
<dbReference type="PANTHER" id="PTHR30001">
    <property type="entry name" value="RIBONUCLEASE"/>
    <property type="match status" value="1"/>
</dbReference>
<dbReference type="EMBL" id="RFDI01000648">
    <property type="protein sequence ID" value="RSR55556.1"/>
    <property type="molecule type" value="Genomic_DNA"/>
</dbReference>
<feature type="non-terminal residue" evidence="7">
    <location>
        <position position="232"/>
    </location>
</feature>
<gene>
    <name evidence="7" type="ORF">EA686_12685</name>
</gene>
<evidence type="ECO:0000256" key="1">
    <source>
        <dbReference type="ARBA" id="ARBA00001946"/>
    </source>
</evidence>
<dbReference type="Pfam" id="PF00575">
    <property type="entry name" value="S1"/>
    <property type="match status" value="1"/>
</dbReference>
<comment type="caution">
    <text evidence="7">The sequence shown here is derived from an EMBL/GenBank/DDBJ whole genome shotgun (WGS) entry which is preliminary data.</text>
</comment>
<dbReference type="GO" id="GO:0004540">
    <property type="term" value="F:RNA nuclease activity"/>
    <property type="evidence" value="ECO:0007669"/>
    <property type="project" value="InterPro"/>
</dbReference>
<dbReference type="Pfam" id="PF10150">
    <property type="entry name" value="RNase_E_G"/>
    <property type="match status" value="1"/>
</dbReference>
<reference evidence="7 8" key="1">
    <citation type="submission" date="2018-10" db="EMBL/GenBank/DDBJ databases">
        <title>GWAS and RNA-Seq identify cryptic mechanisms of antimicrobial resistance in Acinetobacter baumannii.</title>
        <authorList>
            <person name="Sahl J.W."/>
        </authorList>
    </citation>
    <scope>NUCLEOTIDE SEQUENCE [LARGE SCALE GENOMIC DNA]</scope>
    <source>
        <strain evidence="7 8">TG28175</strain>
    </source>
</reference>
<keyword evidence="2" id="KW-0479">Metal-binding</keyword>
<dbReference type="GO" id="GO:0006364">
    <property type="term" value="P:rRNA processing"/>
    <property type="evidence" value="ECO:0007669"/>
    <property type="project" value="TreeGrafter"/>
</dbReference>
<dbReference type="Proteomes" id="UP000280073">
    <property type="component" value="Unassembled WGS sequence"/>
</dbReference>
<keyword evidence="3" id="KW-0378">Hydrolase</keyword>
<dbReference type="SMART" id="SM00316">
    <property type="entry name" value="S1"/>
    <property type="match status" value="1"/>
</dbReference>
<dbReference type="InterPro" id="IPR012340">
    <property type="entry name" value="NA-bd_OB-fold"/>
</dbReference>
<evidence type="ECO:0000313" key="8">
    <source>
        <dbReference type="Proteomes" id="UP000280073"/>
    </source>
</evidence>
<evidence type="ECO:0000259" key="6">
    <source>
        <dbReference type="PROSITE" id="PS50126"/>
    </source>
</evidence>
<keyword evidence="5" id="KW-0694">RNA-binding</keyword>
<dbReference type="PANTHER" id="PTHR30001:SF0">
    <property type="entry name" value="RIBONUCLEASE G"/>
    <property type="match status" value="1"/>
</dbReference>
<keyword evidence="4" id="KW-0460">Magnesium</keyword>
<dbReference type="Gene3D" id="2.40.50.140">
    <property type="entry name" value="Nucleic acid-binding proteins"/>
    <property type="match status" value="1"/>
</dbReference>
<proteinExistence type="predicted"/>
<comment type="cofactor">
    <cofactor evidence="1">
        <name>Mg(2+)</name>
        <dbReference type="ChEBI" id="CHEBI:18420"/>
    </cofactor>
</comment>
<dbReference type="GO" id="GO:0003723">
    <property type="term" value="F:RNA binding"/>
    <property type="evidence" value="ECO:0007669"/>
    <property type="project" value="UniProtKB-KW"/>
</dbReference>
<sequence length="232" mass="26226">MSEELLINVTPMECRVALIENGTVNELYVERTVKRGLVGNIYKGKVVRVLPGMQAAFVDIGLSRTAFLHINDMVWPRSQPTPNVFELLHPGQILTVQVMKDMLGTKGARLSTDLSIPSRYLVLMPYGNHIGVSQRIESEEERDRLRNIIESIQAEHNLPGSVIVRTAAEGVDEAEIAQDMCYLSKLWEYIQRKQVDVAVPSLIFEELPLPQRIIRDLASEETAKIYVDSREI</sequence>
<evidence type="ECO:0000256" key="5">
    <source>
        <dbReference type="ARBA" id="ARBA00022884"/>
    </source>
</evidence>
<feature type="domain" description="S1 motif" evidence="6">
    <location>
        <begin position="39"/>
        <end position="113"/>
    </location>
</feature>
<dbReference type="PROSITE" id="PS50126">
    <property type="entry name" value="S1"/>
    <property type="match status" value="1"/>
</dbReference>
<dbReference type="GO" id="GO:0005737">
    <property type="term" value="C:cytoplasm"/>
    <property type="evidence" value="ECO:0007669"/>
    <property type="project" value="TreeGrafter"/>
</dbReference>
<evidence type="ECO:0000256" key="2">
    <source>
        <dbReference type="ARBA" id="ARBA00022723"/>
    </source>
</evidence>
<name>A0A3R9S4S8_ACIBA</name>
<evidence type="ECO:0000313" key="7">
    <source>
        <dbReference type="EMBL" id="RSR55556.1"/>
    </source>
</evidence>
<dbReference type="CDD" id="cd04453">
    <property type="entry name" value="S1_RNase_E"/>
    <property type="match status" value="1"/>
</dbReference>
<protein>
    <submittedName>
        <fullName evidence="7">S1 RNA-binding domain-containing protein</fullName>
    </submittedName>
</protein>
<dbReference type="AlphaFoldDB" id="A0A3R9S4S8"/>
<dbReference type="GO" id="GO:0016787">
    <property type="term" value="F:hydrolase activity"/>
    <property type="evidence" value="ECO:0007669"/>
    <property type="project" value="UniProtKB-KW"/>
</dbReference>
<dbReference type="SUPFAM" id="SSF50249">
    <property type="entry name" value="Nucleic acid-binding proteins"/>
    <property type="match status" value="1"/>
</dbReference>
<evidence type="ECO:0000256" key="3">
    <source>
        <dbReference type="ARBA" id="ARBA00022801"/>
    </source>
</evidence>
<dbReference type="InterPro" id="IPR004659">
    <property type="entry name" value="RNase_E/G"/>
</dbReference>